<dbReference type="EMBL" id="JAMTCO010000011">
    <property type="protein sequence ID" value="MCP2272181.1"/>
    <property type="molecule type" value="Genomic_DNA"/>
</dbReference>
<sequence>MPPASGRSGQARGGSGTRLPLARTAPRLNLRARTRPQPSQSLATANPLAPPALRRVRPPPRAAQPHNTHALAPPDQPRGHPEAPVPTRPPSGPAPTHPVGRPNTRTQRRQPAPRQVRPNPPDHPAPLGVAGAKPARWGGLVLRGGATPVAFPRGRASLFGPCCADLPRVSQGPRAKQVRPIELVTKIADRDRCRRQATRRPIRLAMPQASRAAPPEPKARSPRPAPRSAQSPPDLAKHPHRPSPPRPAAPSRATPAPTLSGGRPRCQSTGSDLRKQPPQKSVDNSAVVDNSNASGGQPRGLWTTQRRPKRLSSPGPPVPQPQEAPQSDCAADSAR</sequence>
<reference evidence="2 3" key="1">
    <citation type="submission" date="2022-06" db="EMBL/GenBank/DDBJ databases">
        <title>Genomic Encyclopedia of Archaeal and Bacterial Type Strains, Phase II (KMG-II): from individual species to whole genera.</title>
        <authorList>
            <person name="Goeker M."/>
        </authorList>
    </citation>
    <scope>NUCLEOTIDE SEQUENCE [LARGE SCALE GENOMIC DNA]</scope>
    <source>
        <strain evidence="2 3">DSM 44255</strain>
    </source>
</reference>
<comment type="caution">
    <text evidence="2">The sequence shown here is derived from an EMBL/GenBank/DDBJ whole genome shotgun (WGS) entry which is preliminary data.</text>
</comment>
<protein>
    <submittedName>
        <fullName evidence="2">Uncharacterized protein</fullName>
    </submittedName>
</protein>
<feature type="compositionally biased region" description="Low complexity" evidence="1">
    <location>
        <begin position="101"/>
        <end position="117"/>
    </location>
</feature>
<gene>
    <name evidence="2" type="ORF">LV75_004700</name>
</gene>
<evidence type="ECO:0000256" key="1">
    <source>
        <dbReference type="SAM" id="MobiDB-lite"/>
    </source>
</evidence>
<feature type="compositionally biased region" description="Low complexity" evidence="1">
    <location>
        <begin position="42"/>
        <end position="53"/>
    </location>
</feature>
<feature type="region of interest" description="Disordered" evidence="1">
    <location>
        <begin position="1"/>
        <end position="131"/>
    </location>
</feature>
<organism evidence="2 3">
    <name type="scientific">Actinokineospora diospyrosa</name>
    <dbReference type="NCBI Taxonomy" id="103728"/>
    <lineage>
        <taxon>Bacteria</taxon>
        <taxon>Bacillati</taxon>
        <taxon>Actinomycetota</taxon>
        <taxon>Actinomycetes</taxon>
        <taxon>Pseudonocardiales</taxon>
        <taxon>Pseudonocardiaceae</taxon>
        <taxon>Actinokineospora</taxon>
    </lineage>
</organism>
<feature type="compositionally biased region" description="Low complexity" evidence="1">
    <location>
        <begin position="1"/>
        <end position="10"/>
    </location>
</feature>
<evidence type="ECO:0000313" key="2">
    <source>
        <dbReference type="EMBL" id="MCP2272181.1"/>
    </source>
</evidence>
<accession>A0ABT1II13</accession>
<name>A0ABT1II13_9PSEU</name>
<dbReference type="Proteomes" id="UP001205185">
    <property type="component" value="Unassembled WGS sequence"/>
</dbReference>
<evidence type="ECO:0000313" key="3">
    <source>
        <dbReference type="Proteomes" id="UP001205185"/>
    </source>
</evidence>
<feature type="compositionally biased region" description="Low complexity" evidence="1">
    <location>
        <begin position="249"/>
        <end position="258"/>
    </location>
</feature>
<feature type="compositionally biased region" description="Polar residues" evidence="1">
    <location>
        <begin position="278"/>
        <end position="295"/>
    </location>
</feature>
<keyword evidence="3" id="KW-1185">Reference proteome</keyword>
<proteinExistence type="predicted"/>
<feature type="region of interest" description="Disordered" evidence="1">
    <location>
        <begin position="189"/>
        <end position="335"/>
    </location>
</feature>
<feature type="compositionally biased region" description="Pro residues" evidence="1">
    <location>
        <begin position="83"/>
        <end position="96"/>
    </location>
</feature>